<feature type="compositionally biased region" description="Polar residues" evidence="1">
    <location>
        <begin position="181"/>
        <end position="192"/>
    </location>
</feature>
<accession>A0AAJ0DIK0</accession>
<feature type="transmembrane region" description="Helical" evidence="2">
    <location>
        <begin position="90"/>
        <end position="109"/>
    </location>
</feature>
<comment type="caution">
    <text evidence="3">The sequence shown here is derived from an EMBL/GenBank/DDBJ whole genome shotgun (WGS) entry which is preliminary data.</text>
</comment>
<name>A0AAJ0DIK0_9PEZI</name>
<reference evidence="3" key="1">
    <citation type="submission" date="2023-04" db="EMBL/GenBank/DDBJ databases">
        <title>Black Yeasts Isolated from many extreme environments.</title>
        <authorList>
            <person name="Coleine C."/>
            <person name="Stajich J.E."/>
            <person name="Selbmann L."/>
        </authorList>
    </citation>
    <scope>NUCLEOTIDE SEQUENCE</scope>
    <source>
        <strain evidence="3">CCFEE 5312</strain>
    </source>
</reference>
<proteinExistence type="predicted"/>
<keyword evidence="2" id="KW-1133">Transmembrane helix</keyword>
<dbReference type="Proteomes" id="UP001271007">
    <property type="component" value="Unassembled WGS sequence"/>
</dbReference>
<evidence type="ECO:0000313" key="3">
    <source>
        <dbReference type="EMBL" id="KAK3054746.1"/>
    </source>
</evidence>
<feature type="transmembrane region" description="Helical" evidence="2">
    <location>
        <begin position="7"/>
        <end position="30"/>
    </location>
</feature>
<keyword evidence="2" id="KW-0472">Membrane</keyword>
<evidence type="ECO:0000313" key="4">
    <source>
        <dbReference type="Proteomes" id="UP001271007"/>
    </source>
</evidence>
<feature type="compositionally biased region" description="Polar residues" evidence="1">
    <location>
        <begin position="162"/>
        <end position="173"/>
    </location>
</feature>
<dbReference type="EMBL" id="JAWDJX010000011">
    <property type="protein sequence ID" value="KAK3054746.1"/>
    <property type="molecule type" value="Genomic_DNA"/>
</dbReference>
<feature type="region of interest" description="Disordered" evidence="1">
    <location>
        <begin position="162"/>
        <end position="235"/>
    </location>
</feature>
<evidence type="ECO:0000256" key="1">
    <source>
        <dbReference type="SAM" id="MobiDB-lite"/>
    </source>
</evidence>
<sequence>MLNDFTAPAFAIAMGVPCFLLFLLATTWIIDAFKPWLMIMSGYFPLVRTHLSEILFVASLATADVLVIIDALPKMDCSREACDKGSTFKFAVLLIFAIIGSATFGWHILRFIERASLGRKVDRVHELVAMKLLGSLWGMVARELLGFSTAFDDNLTRGLFDQSASTENDFQTPSDERTDDNANNVETPNDTIQLAPEQSELNNCTALQHDEPSPLDSPASSPHEHAANTTLSLDS</sequence>
<evidence type="ECO:0000256" key="2">
    <source>
        <dbReference type="SAM" id="Phobius"/>
    </source>
</evidence>
<dbReference type="AlphaFoldDB" id="A0AAJ0DIK0"/>
<keyword evidence="2" id="KW-0812">Transmembrane</keyword>
<gene>
    <name evidence="3" type="ORF">LTR09_004475</name>
</gene>
<protein>
    <submittedName>
        <fullName evidence="3">Uncharacterized protein</fullName>
    </submittedName>
</protein>
<feature type="transmembrane region" description="Helical" evidence="2">
    <location>
        <begin position="50"/>
        <end position="69"/>
    </location>
</feature>
<organism evidence="3 4">
    <name type="scientific">Extremus antarcticus</name>
    <dbReference type="NCBI Taxonomy" id="702011"/>
    <lineage>
        <taxon>Eukaryota</taxon>
        <taxon>Fungi</taxon>
        <taxon>Dikarya</taxon>
        <taxon>Ascomycota</taxon>
        <taxon>Pezizomycotina</taxon>
        <taxon>Dothideomycetes</taxon>
        <taxon>Dothideomycetidae</taxon>
        <taxon>Mycosphaerellales</taxon>
        <taxon>Extremaceae</taxon>
        <taxon>Extremus</taxon>
    </lineage>
</organism>
<keyword evidence="4" id="KW-1185">Reference proteome</keyword>